<sequence length="192" mass="21076">MAMALAMIQNVPQYISSFREQRLSAIRPFSEFFDYQRISRPNDLNGATSRITYNTRHFSGNYALIVAALAVYSLLTNPLLLISIGFLVGGFGCIQRFGPDPNMPAEGQMVTQKSLYITLFVIGIPMLWIAAPIATAMWLVGSSAVTVLGHASFLEPSVVRIRIFICTTSMKNGIGQNKKQSINSLDLCACTT</sequence>
<name>A0ACC0E0Y2_9BASI</name>
<reference evidence="2" key="2">
    <citation type="journal article" date="2018" name="Mol. Plant Microbe Interact.">
        <title>Genome sequence resources for the wheat stripe rust pathogen (Puccinia striiformis f. sp. tritici) and the barley stripe rust pathogen (Puccinia striiformis f. sp. hordei).</title>
        <authorList>
            <person name="Xia C."/>
            <person name="Wang M."/>
            <person name="Yin C."/>
            <person name="Cornejo O.E."/>
            <person name="Hulbert S.H."/>
            <person name="Chen X."/>
        </authorList>
    </citation>
    <scope>NUCLEOTIDE SEQUENCE [LARGE SCALE GENOMIC DNA]</scope>
    <source>
        <strain evidence="2">93-210</strain>
    </source>
</reference>
<keyword evidence="2" id="KW-1185">Reference proteome</keyword>
<organism evidence="1 2">
    <name type="scientific">Puccinia striiformis f. sp. tritici</name>
    <dbReference type="NCBI Taxonomy" id="168172"/>
    <lineage>
        <taxon>Eukaryota</taxon>
        <taxon>Fungi</taxon>
        <taxon>Dikarya</taxon>
        <taxon>Basidiomycota</taxon>
        <taxon>Pucciniomycotina</taxon>
        <taxon>Pucciniomycetes</taxon>
        <taxon>Pucciniales</taxon>
        <taxon>Pucciniaceae</taxon>
        <taxon>Puccinia</taxon>
    </lineage>
</organism>
<reference evidence="1 2" key="3">
    <citation type="journal article" date="2022" name="Microbiol. Spectr.">
        <title>Folding features and dynamics of 3D genome architecture in plant fungal pathogens.</title>
        <authorList>
            <person name="Xia C."/>
        </authorList>
    </citation>
    <scope>NUCLEOTIDE SEQUENCE [LARGE SCALE GENOMIC DNA]</scope>
    <source>
        <strain evidence="1 2">93-210</strain>
    </source>
</reference>
<evidence type="ECO:0000313" key="2">
    <source>
        <dbReference type="Proteomes" id="UP001060170"/>
    </source>
</evidence>
<dbReference type="Proteomes" id="UP001060170">
    <property type="component" value="Chromosome 12"/>
</dbReference>
<evidence type="ECO:0000313" key="1">
    <source>
        <dbReference type="EMBL" id="KAI7942612.1"/>
    </source>
</evidence>
<gene>
    <name evidence="1" type="ORF">MJO28_012639</name>
</gene>
<proteinExistence type="predicted"/>
<comment type="caution">
    <text evidence="1">The sequence shown here is derived from an EMBL/GenBank/DDBJ whole genome shotgun (WGS) entry which is preliminary data.</text>
</comment>
<protein>
    <submittedName>
        <fullName evidence="1">Uncharacterized protein</fullName>
    </submittedName>
</protein>
<dbReference type="EMBL" id="CM045876">
    <property type="protein sequence ID" value="KAI7942612.1"/>
    <property type="molecule type" value="Genomic_DNA"/>
</dbReference>
<reference evidence="2" key="1">
    <citation type="journal article" date="2018" name="BMC Genomics">
        <title>Genomic insights into host adaptation between the wheat stripe rust pathogen (Puccinia striiformis f. sp. tritici) and the barley stripe rust pathogen (Puccinia striiformis f. sp. hordei).</title>
        <authorList>
            <person name="Xia C."/>
            <person name="Wang M."/>
            <person name="Yin C."/>
            <person name="Cornejo O.E."/>
            <person name="Hulbert S.H."/>
            <person name="Chen X."/>
        </authorList>
    </citation>
    <scope>NUCLEOTIDE SEQUENCE [LARGE SCALE GENOMIC DNA]</scope>
    <source>
        <strain evidence="2">93-210</strain>
    </source>
</reference>
<accession>A0ACC0E0Y2</accession>